<evidence type="ECO:0000256" key="1">
    <source>
        <dbReference type="SAM" id="MobiDB-lite"/>
    </source>
</evidence>
<dbReference type="InterPro" id="IPR056599">
    <property type="entry name" value="AAA_lid_fung"/>
</dbReference>
<sequence length="227" mass="26185">MPCVLDEAFKSRIHISLRYPSIDLESTKTMWRNIMNRLEADNKSAPIKIVFDKQALLEFAQRHFDRCSQAGVTWNGRQIRNAFQTAIALGHYERVAKIRAEGMTPEEALATGKKKWNAVKLTKANFQKIARTASDFEEYIEKLRGNDSMTARELELRDDDYDPHTPRARKQYTNTATLRDDARSAPRKDRIHSSKSKRPVREEHSVTEDDEEDEASEDLSPDSNEDD</sequence>
<feature type="domain" description="AAA+ ATPase lid" evidence="2">
    <location>
        <begin position="25"/>
        <end position="146"/>
    </location>
</feature>
<dbReference type="Proteomes" id="UP001521785">
    <property type="component" value="Unassembled WGS sequence"/>
</dbReference>
<dbReference type="Pfam" id="PF23232">
    <property type="entry name" value="AAA_lid_13"/>
    <property type="match status" value="1"/>
</dbReference>
<feature type="region of interest" description="Disordered" evidence="1">
    <location>
        <begin position="156"/>
        <end position="227"/>
    </location>
</feature>
<accession>A0ABR3R8G8</accession>
<keyword evidence="4" id="KW-1185">Reference proteome</keyword>
<feature type="compositionally biased region" description="Acidic residues" evidence="1">
    <location>
        <begin position="208"/>
        <end position="227"/>
    </location>
</feature>
<dbReference type="PANTHER" id="PTHR46411:SF2">
    <property type="entry name" value="AAA+ ATPASE DOMAIN-CONTAINING PROTEIN"/>
    <property type="match status" value="1"/>
</dbReference>
<comment type="caution">
    <text evidence="3">The sequence shown here is derived from an EMBL/GenBank/DDBJ whole genome shotgun (WGS) entry which is preliminary data.</text>
</comment>
<dbReference type="SUPFAM" id="SSF52540">
    <property type="entry name" value="P-loop containing nucleoside triphosphate hydrolases"/>
    <property type="match status" value="1"/>
</dbReference>
<reference evidence="3 4" key="1">
    <citation type="submission" date="2024-02" db="EMBL/GenBank/DDBJ databases">
        <title>De novo assembly and annotation of 12 fungi associated with fruit tree decline syndrome in Ontario, Canada.</title>
        <authorList>
            <person name="Sulman M."/>
            <person name="Ellouze W."/>
            <person name="Ilyukhin E."/>
        </authorList>
    </citation>
    <scope>NUCLEOTIDE SEQUENCE [LARGE SCALE GENOMIC DNA]</scope>
    <source>
        <strain evidence="3 4">M42-189</strain>
    </source>
</reference>
<proteinExistence type="predicted"/>
<organism evidence="3 4">
    <name type="scientific">Paraconiothyrium brasiliense</name>
    <dbReference type="NCBI Taxonomy" id="300254"/>
    <lineage>
        <taxon>Eukaryota</taxon>
        <taxon>Fungi</taxon>
        <taxon>Dikarya</taxon>
        <taxon>Ascomycota</taxon>
        <taxon>Pezizomycotina</taxon>
        <taxon>Dothideomycetes</taxon>
        <taxon>Pleosporomycetidae</taxon>
        <taxon>Pleosporales</taxon>
        <taxon>Massarineae</taxon>
        <taxon>Didymosphaeriaceae</taxon>
        <taxon>Paraconiothyrium</taxon>
    </lineage>
</organism>
<feature type="compositionally biased region" description="Basic and acidic residues" evidence="1">
    <location>
        <begin position="178"/>
        <end position="192"/>
    </location>
</feature>
<name>A0ABR3R8G8_9PLEO</name>
<dbReference type="EMBL" id="JAKJXO020000009">
    <property type="protein sequence ID" value="KAL1600493.1"/>
    <property type="molecule type" value="Genomic_DNA"/>
</dbReference>
<protein>
    <recommendedName>
        <fullName evidence="2">AAA+ ATPase lid domain-containing protein</fullName>
    </recommendedName>
</protein>
<dbReference type="PANTHER" id="PTHR46411">
    <property type="entry name" value="FAMILY ATPASE, PUTATIVE-RELATED"/>
    <property type="match status" value="1"/>
</dbReference>
<evidence type="ECO:0000313" key="4">
    <source>
        <dbReference type="Proteomes" id="UP001521785"/>
    </source>
</evidence>
<evidence type="ECO:0000259" key="2">
    <source>
        <dbReference type="Pfam" id="PF23232"/>
    </source>
</evidence>
<dbReference type="InterPro" id="IPR027417">
    <property type="entry name" value="P-loop_NTPase"/>
</dbReference>
<evidence type="ECO:0000313" key="3">
    <source>
        <dbReference type="EMBL" id="KAL1600493.1"/>
    </source>
</evidence>
<gene>
    <name evidence="3" type="ORF">SLS60_006879</name>
</gene>